<accession>A0A1E3PBZ7</accession>
<organism evidence="4 5">
    <name type="scientific">Wickerhamomyces anomalus (strain ATCC 58044 / CBS 1984 / NCYC 433 / NRRL Y-366-8)</name>
    <name type="common">Yeast</name>
    <name type="synonym">Hansenula anomala</name>
    <dbReference type="NCBI Taxonomy" id="683960"/>
    <lineage>
        <taxon>Eukaryota</taxon>
        <taxon>Fungi</taxon>
        <taxon>Dikarya</taxon>
        <taxon>Ascomycota</taxon>
        <taxon>Saccharomycotina</taxon>
        <taxon>Saccharomycetes</taxon>
        <taxon>Phaffomycetales</taxon>
        <taxon>Wickerhamomycetaceae</taxon>
        <taxon>Wickerhamomyces</taxon>
    </lineage>
</organism>
<sequence>SGSVDNGVLEKVGTLLKEESLNEISQFLSKGFGNQLLQSWSYFAQVNDHRKFTTSTISLSKLLGFISNNDELQEYGVQLIKDILTSYIKTIYRGLNSMRASLTNPIIRLLNEIVIFKNGALIDDFVALFDFTLPVLPKLLNPSKSELSNIEGTKEKEHLSMRYCFIRFLLNLLKYSAPLLRKDLLLSNSKIMINWFKHICTIDSDGLIGLTISVWDEKIIKEQSFKKATKIKVFNEWNLSKLLPIYYTKDKELRSVFDKFILSLATDSKYGLRFNDDEAWFLQTSGSGTISVNGKSFKTHNKLLYGLITNLKPWDDDLQLNTTIQILKASPEMIPPFMNYLASRGLHDPKLSSYWLGQTLLLSKVICLDIPADIESHDAMVPPSTNIMIELVVPCVLNRAVLARCLISDSFLIRQLSSQLIINSILKLEQIISLYSKKGWDEAKIQLLNKVRLSLPEISTVLNSLTDSYNKKSENKILLLTLLSVVNGYMKLFSESLNFSQQLSKPYSDIINEKQFKSIDFVLLDRFFQLQEGDSTQLKWWNKTDKSISLFTSLLKLASSNDSTNSAVSAKITNLLCGLVKQTVVFNHEEAKVNQIELLVHSLQLVTSIGGIDNPQIEKIWKLLDESVSRCVRAPFKYLDSSKDLQRISPLLVTIFEQWKFVDKETPYDLTSKWFAIFLRLLVIAGEPISAIEKLLEGVDLDCSISDYLPSGPYEENLQKLQNDPILKVEPNSSFFDSITTATLNKIQNNVKLPTSHLDLVGALFRVLQISNDNTLKLNQSGLEKIIVDILSKVGNYLIGNTEATKEFSNKKYWLPLFVTEKKNDKTAFISCTLAEIFSQLPEFNNFDFKAVINELLEKKTSSDEDSVIAACLWALDDSTLLKVLENDSLLLKQEALSLLSKRKVSLSSINIASLAQEPALLPLIEHFVSLNLVAFDNLEPLFTTLSSDHSRFSLFNLLSQNLDIIPQLLEFVILKDDPVLTCYVCSSLSAAAVSSIDNGTFMKLIEVAELYAIEHIKKEDFEIISFPQLLNIFVHSTSNIDAEVQQLILSYALTKYSNKYIQQIAEIIERFNCFQDDLVKVWINKSILFMTKVFSEVKQLPASFIAFLKSFKSLLSKSGSIQVANKSNLNTLLEAIFTRWVADETPLEFAAMIIVVASKASLETTKLLQIFIANDDIAFLNKNHATSRSRFLSALILWRLFEFDVSKNSSLSLQEKILMFYNGTNNAEDQLLYKILEKIETRLNSSWVDLVYTWDFLDSLTDEETELIGETKFIEKKKEGFIVTLSKTKITNTIENYCISNFEVPSLNSSGFGNWNKIQSFYEEVESAVSKKDSYNPLFLSLLIINNEELMTSSTDGEDQSPKVNMRKLVESELFAFILMNLSSQDKNLLQVTLNILSALLHSLQGDSSFKDKHIFELFLSKVVYTFKKTSELGERTNPQEFSPLIYSMISKLSIVLNNPGHFLYEKAFRWILKSPVIRKNEIPLFNEISTVLVTNDDASHYYKQLVWLIEGFVTGVKNKDDVNLLRNKNVFEWILNLESSPYITSQLKFLILDFIKSVQDVEDGADMLVTRYGGLANIEQQLSVDEHNGELITINNELVKNKQEVLNLKELGLRYSIIGQNKKRIANWTHDDV</sequence>
<evidence type="ECO:0000259" key="2">
    <source>
        <dbReference type="Pfam" id="PF16201"/>
    </source>
</evidence>
<dbReference type="GO" id="GO:0000466">
    <property type="term" value="P:maturation of 5.8S rRNA from tricistronic rRNA transcript (SSU-rRNA, 5.8S rRNA, LSU-rRNA)"/>
    <property type="evidence" value="ECO:0007669"/>
    <property type="project" value="TreeGrafter"/>
</dbReference>
<dbReference type="Proteomes" id="UP000094112">
    <property type="component" value="Unassembled WGS sequence"/>
</dbReference>
<feature type="domain" description="URB1 N-terminal" evidence="1">
    <location>
        <begin position="34"/>
        <end position="357"/>
    </location>
</feature>
<evidence type="ECO:0000259" key="3">
    <source>
        <dbReference type="Pfam" id="PF26140"/>
    </source>
</evidence>
<dbReference type="Pfam" id="PF11707">
    <property type="entry name" value="Npa1"/>
    <property type="match status" value="1"/>
</dbReference>
<feature type="non-terminal residue" evidence="4">
    <location>
        <position position="1"/>
    </location>
</feature>
<dbReference type="OrthoDB" id="72892at2759"/>
<keyword evidence="5" id="KW-1185">Reference proteome</keyword>
<evidence type="ECO:0008006" key="6">
    <source>
        <dbReference type="Google" id="ProtNLM"/>
    </source>
</evidence>
<evidence type="ECO:0000313" key="5">
    <source>
        <dbReference type="Proteomes" id="UP000094112"/>
    </source>
</evidence>
<feature type="domain" description="URB1 C-terminal" evidence="2">
    <location>
        <begin position="1376"/>
        <end position="1578"/>
    </location>
</feature>
<dbReference type="EMBL" id="KV454208">
    <property type="protein sequence ID" value="ODQ62936.1"/>
    <property type="molecule type" value="Genomic_DNA"/>
</dbReference>
<feature type="domain" description="URB1 central HEAT repeat" evidence="3">
    <location>
        <begin position="535"/>
        <end position="699"/>
    </location>
</feature>
<dbReference type="InterPro" id="IPR021714">
    <property type="entry name" value="URB1_N"/>
</dbReference>
<reference evidence="4 5" key="1">
    <citation type="journal article" date="2016" name="Proc. Natl. Acad. Sci. U.S.A.">
        <title>Comparative genomics of biotechnologically important yeasts.</title>
        <authorList>
            <person name="Riley R."/>
            <person name="Haridas S."/>
            <person name="Wolfe K.H."/>
            <person name="Lopes M.R."/>
            <person name="Hittinger C.T."/>
            <person name="Goeker M."/>
            <person name="Salamov A.A."/>
            <person name="Wisecaver J.H."/>
            <person name="Long T.M."/>
            <person name="Calvey C.H."/>
            <person name="Aerts A.L."/>
            <person name="Barry K.W."/>
            <person name="Choi C."/>
            <person name="Clum A."/>
            <person name="Coughlan A.Y."/>
            <person name="Deshpande S."/>
            <person name="Douglass A.P."/>
            <person name="Hanson S.J."/>
            <person name="Klenk H.-P."/>
            <person name="LaButti K.M."/>
            <person name="Lapidus A."/>
            <person name="Lindquist E.A."/>
            <person name="Lipzen A.M."/>
            <person name="Meier-Kolthoff J.P."/>
            <person name="Ohm R.A."/>
            <person name="Otillar R.P."/>
            <person name="Pangilinan J.L."/>
            <person name="Peng Y."/>
            <person name="Rokas A."/>
            <person name="Rosa C.A."/>
            <person name="Scheuner C."/>
            <person name="Sibirny A.A."/>
            <person name="Slot J.C."/>
            <person name="Stielow J.B."/>
            <person name="Sun H."/>
            <person name="Kurtzman C.P."/>
            <person name="Blackwell M."/>
            <person name="Grigoriev I.V."/>
            <person name="Jeffries T.W."/>
        </authorList>
    </citation>
    <scope>NUCLEOTIDE SEQUENCE [LARGE SCALE GENOMIC DNA]</scope>
    <source>
        <strain evidence="5">ATCC 58044 / CBS 1984 / NCYC 433 / NRRL Y-366-8</strain>
    </source>
</reference>
<dbReference type="InterPro" id="IPR032436">
    <property type="entry name" value="URB1_C"/>
</dbReference>
<dbReference type="GO" id="GO:0000463">
    <property type="term" value="P:maturation of LSU-rRNA from tricistronic rRNA transcript (SSU-rRNA, 5.8S rRNA, LSU-rRNA)"/>
    <property type="evidence" value="ECO:0007669"/>
    <property type="project" value="TreeGrafter"/>
</dbReference>
<dbReference type="PANTHER" id="PTHR13500">
    <property type="entry name" value="NUCLEOLAR PRERIBOSOMAL-ASSOCIATED PROTEIN 1"/>
    <property type="match status" value="1"/>
</dbReference>
<dbReference type="InterPro" id="IPR059018">
    <property type="entry name" value="HEAT_URB1"/>
</dbReference>
<proteinExistence type="predicted"/>
<dbReference type="Pfam" id="PF26140">
    <property type="entry name" value="HEAT_URB1"/>
    <property type="match status" value="1"/>
</dbReference>
<evidence type="ECO:0000313" key="4">
    <source>
        <dbReference type="EMBL" id="ODQ62936.1"/>
    </source>
</evidence>
<dbReference type="STRING" id="683960.A0A1E3PBZ7"/>
<dbReference type="Pfam" id="PF16201">
    <property type="entry name" value="NopRA1"/>
    <property type="match status" value="1"/>
</dbReference>
<dbReference type="GeneID" id="30197783"/>
<dbReference type="RefSeq" id="XP_019042143.1">
    <property type="nucleotide sequence ID" value="XM_019180537.1"/>
</dbReference>
<dbReference type="GO" id="GO:0005730">
    <property type="term" value="C:nucleolus"/>
    <property type="evidence" value="ECO:0007669"/>
    <property type="project" value="TreeGrafter"/>
</dbReference>
<gene>
    <name evidence="4" type="ORF">WICANDRAFT_12604</name>
</gene>
<evidence type="ECO:0000259" key="1">
    <source>
        <dbReference type="Pfam" id="PF11707"/>
    </source>
</evidence>
<dbReference type="InterPro" id="IPR039844">
    <property type="entry name" value="URB1"/>
</dbReference>
<protein>
    <recommendedName>
        <fullName evidence="6">Nucleolar pre-ribosomal-associated protein 1 C-terminal domain-containing protein</fullName>
    </recommendedName>
</protein>
<feature type="non-terminal residue" evidence="4">
    <location>
        <position position="1635"/>
    </location>
</feature>
<name>A0A1E3PBZ7_WICAA</name>
<dbReference type="PANTHER" id="PTHR13500:SF0">
    <property type="entry name" value="NUCLEOLAR PRE-RIBOSOMAL-ASSOCIATED PROTEIN 1"/>
    <property type="match status" value="1"/>
</dbReference>